<dbReference type="InterPro" id="IPR032084">
    <property type="entry name" value="DUF4812"/>
</dbReference>
<dbReference type="Proteomes" id="UP000515204">
    <property type="component" value="Unplaced"/>
</dbReference>
<feature type="domain" description="DUF4812" evidence="2">
    <location>
        <begin position="323"/>
        <end position="378"/>
    </location>
</feature>
<keyword evidence="3" id="KW-1185">Reference proteome</keyword>
<evidence type="ECO:0000313" key="4">
    <source>
        <dbReference type="RefSeq" id="XP_014473787.1"/>
    </source>
</evidence>
<accession>A0A6P3X6A4</accession>
<sequence length="382" mass="42742">MGERNPRVAKKKTTSSMESRRGESIAGDEPRGCCRCGGRSSAGSSRKTRPRKSHALACPKSRRRSDDEDERREEEGAGGGNSCYDKFALAKRLHAENLQHQPLPDKVDDRVFRNLTAHGCRSAACEPARSRGNVRVARRDRCFADPALGYKQPETRMDLAICWETPVDPVYEPRKPAHIDGSEGGSAPAIFALIQHSPAPRNRELLEHGQEDKKGVYDCAGKKKKKKREADSGNRCCCECLCDGMETVTVAEIAEVSRGGKPARASSVPQITERRCAACEPDGELEKRRRDPRLIRSAVGIALGTREEKHDDVRRNGLPPAKLTVPRPRTPFARRAFCIDTLAPPFSVVHGCRDADYPEHWRLMSVYQQSYRNPQRRRAHHF</sequence>
<gene>
    <name evidence="4" type="primary">LOC106743941</name>
</gene>
<feature type="region of interest" description="Disordered" evidence="1">
    <location>
        <begin position="1"/>
        <end position="79"/>
    </location>
</feature>
<evidence type="ECO:0000313" key="3">
    <source>
        <dbReference type="Proteomes" id="UP000515204"/>
    </source>
</evidence>
<reference evidence="4" key="1">
    <citation type="submission" date="2025-08" db="UniProtKB">
        <authorList>
            <consortium name="RefSeq"/>
        </authorList>
    </citation>
    <scope>IDENTIFICATION</scope>
</reference>
<dbReference type="OrthoDB" id="521617at2759"/>
<dbReference type="AlphaFoldDB" id="A0A6P3X6A4"/>
<protein>
    <submittedName>
        <fullName evidence="4">Uncharacterized protein LOC106743941</fullName>
    </submittedName>
</protein>
<dbReference type="RefSeq" id="XP_014473787.1">
    <property type="nucleotide sequence ID" value="XM_014618301.1"/>
</dbReference>
<dbReference type="KEGG" id="dqu:106743941"/>
<organism evidence="3 4">
    <name type="scientific">Dinoponera quadriceps</name>
    <name type="common">South American ant</name>
    <dbReference type="NCBI Taxonomy" id="609295"/>
    <lineage>
        <taxon>Eukaryota</taxon>
        <taxon>Metazoa</taxon>
        <taxon>Ecdysozoa</taxon>
        <taxon>Arthropoda</taxon>
        <taxon>Hexapoda</taxon>
        <taxon>Insecta</taxon>
        <taxon>Pterygota</taxon>
        <taxon>Neoptera</taxon>
        <taxon>Endopterygota</taxon>
        <taxon>Hymenoptera</taxon>
        <taxon>Apocrita</taxon>
        <taxon>Aculeata</taxon>
        <taxon>Formicoidea</taxon>
        <taxon>Formicidae</taxon>
        <taxon>Ponerinae</taxon>
        <taxon>Ponerini</taxon>
        <taxon>Dinoponera</taxon>
    </lineage>
</organism>
<proteinExistence type="predicted"/>
<feature type="compositionally biased region" description="Basic and acidic residues" evidence="1">
    <location>
        <begin position="18"/>
        <end position="32"/>
    </location>
</feature>
<name>A0A6P3X6A4_DINQU</name>
<evidence type="ECO:0000256" key="1">
    <source>
        <dbReference type="SAM" id="MobiDB-lite"/>
    </source>
</evidence>
<dbReference type="Pfam" id="PF16071">
    <property type="entry name" value="DUF4812"/>
    <property type="match status" value="1"/>
</dbReference>
<feature type="region of interest" description="Disordered" evidence="1">
    <location>
        <begin position="307"/>
        <end position="326"/>
    </location>
</feature>
<dbReference type="GeneID" id="106743941"/>
<evidence type="ECO:0000259" key="2">
    <source>
        <dbReference type="Pfam" id="PF16071"/>
    </source>
</evidence>